<feature type="active site" description="Nucleophile" evidence="4">
    <location>
        <position position="410"/>
    </location>
</feature>
<comment type="caution">
    <text evidence="8">The sequence shown here is derived from an EMBL/GenBank/DDBJ whole genome shotgun (WGS) entry which is preliminary data.</text>
</comment>
<dbReference type="InterPro" id="IPR017853">
    <property type="entry name" value="GH"/>
</dbReference>
<dbReference type="SUPFAM" id="SSF51445">
    <property type="entry name" value="(Trans)glycosidases"/>
    <property type="match status" value="1"/>
</dbReference>
<keyword evidence="3 4" id="KW-0326">Glycosidase</keyword>
<evidence type="ECO:0000313" key="8">
    <source>
        <dbReference type="EMBL" id="OUE20033.1"/>
    </source>
</evidence>
<evidence type="ECO:0000313" key="9">
    <source>
        <dbReference type="Proteomes" id="UP000194837"/>
    </source>
</evidence>
<comment type="similarity">
    <text evidence="1 4">Belongs to the glycosyl hydrolase 26 family.</text>
</comment>
<keyword evidence="6" id="KW-0732">Signal</keyword>
<proteinExistence type="inferred from homology"/>
<evidence type="ECO:0000256" key="3">
    <source>
        <dbReference type="ARBA" id="ARBA00023295"/>
    </source>
</evidence>
<accession>A0A251Y7L8</accession>
<gene>
    <name evidence="8" type="primary">celH_1</name>
    <name evidence="8" type="ORF">BFL34_02181</name>
</gene>
<dbReference type="Gene3D" id="3.20.20.80">
    <property type="entry name" value="Glycosidases"/>
    <property type="match status" value="1"/>
</dbReference>
<feature type="domain" description="GH26" evidence="7">
    <location>
        <begin position="174"/>
        <end position="472"/>
    </location>
</feature>
<dbReference type="RefSeq" id="WP_086521874.1">
    <property type="nucleotide sequence ID" value="NZ_MDJW01000009.1"/>
</dbReference>
<dbReference type="AlphaFoldDB" id="A0A251Y7L8"/>
<dbReference type="PANTHER" id="PTHR40079:SF4">
    <property type="entry name" value="GH26 DOMAIN-CONTAINING PROTEIN-RELATED"/>
    <property type="match status" value="1"/>
</dbReference>
<feature type="chain" id="PRO_5039168603" evidence="6">
    <location>
        <begin position="40"/>
        <end position="472"/>
    </location>
</feature>
<organism evidence="8 9">
    <name type="scientific">Clavibacter michiganensis</name>
    <dbReference type="NCBI Taxonomy" id="28447"/>
    <lineage>
        <taxon>Bacteria</taxon>
        <taxon>Bacillati</taxon>
        <taxon>Actinomycetota</taxon>
        <taxon>Actinomycetes</taxon>
        <taxon>Micrococcales</taxon>
        <taxon>Microbacteriaceae</taxon>
        <taxon>Clavibacter</taxon>
    </lineage>
</organism>
<evidence type="ECO:0000256" key="2">
    <source>
        <dbReference type="ARBA" id="ARBA00022801"/>
    </source>
</evidence>
<feature type="active site" description="Proton donor" evidence="4">
    <location>
        <position position="300"/>
    </location>
</feature>
<dbReference type="PANTHER" id="PTHR40079">
    <property type="entry name" value="MANNAN ENDO-1,4-BETA-MANNOSIDASE E-RELATED"/>
    <property type="match status" value="1"/>
</dbReference>
<dbReference type="Pfam" id="PF02156">
    <property type="entry name" value="Glyco_hydro_26"/>
    <property type="match status" value="1"/>
</dbReference>
<feature type="signal peptide" evidence="6">
    <location>
        <begin position="1"/>
        <end position="39"/>
    </location>
</feature>
<dbReference type="EMBL" id="MDJW01000009">
    <property type="protein sequence ID" value="OUE20033.1"/>
    <property type="molecule type" value="Genomic_DNA"/>
</dbReference>
<dbReference type="GO" id="GO:0016985">
    <property type="term" value="F:mannan endo-1,4-beta-mannosidase activity"/>
    <property type="evidence" value="ECO:0007669"/>
    <property type="project" value="InterPro"/>
</dbReference>
<feature type="region of interest" description="Disordered" evidence="5">
    <location>
        <begin position="124"/>
        <end position="185"/>
    </location>
</feature>
<sequence length="472" mass="48053">MPTRRRLKCAVVTAVAPAVVTATVLVAPAAGARAASAQAAPTAPAAIVLSVASGPVGTPVTVTGTGFPGKKAAVVAVGSTTKRITTTATGRFTSKITIPRTSLSTIRITATVGTRAAAAPFTVTPAKSNGSARLGASAPTPTTAPTPTPAPAPTSAPTSSSSSSSSSSAPAPATSSPAPAASTAPAISSARLRLGLSTPGGPTANGELDAASTTLGESPSIVMSHVDFTHPAPIAGIRSVAARGADSLITWEPWQGGAGVDQPAYANARIVAGDYDAYIRSWGADLAKYGQPVYLRFGHEMNGNWYPWSDGVNGNASGSYVQAWKHVHDLVAAQGATNVKWVWSPNVPYPGSTDLASLYPGADQVDVVALDGYNWGATAGQRWTAPADLFGPGIAQLRAVAPGKPLFVGEVASSETGGSKADWDRDLVAYLQAQPDVLGFVWFDFKKEEDWRIDSSAASATALRDALALRRG</sequence>
<reference evidence="8 9" key="1">
    <citation type="submission" date="2016-08" db="EMBL/GenBank/DDBJ databases">
        <title>Genome sequence of Clavibacter michiganensis spp strain CFBP7494.</title>
        <authorList>
            <person name="Thapa S.P."/>
            <person name="Coaker G."/>
            <person name="Jacques M.-A."/>
        </authorList>
    </citation>
    <scope>NUCLEOTIDE SEQUENCE [LARGE SCALE GENOMIC DNA]</scope>
    <source>
        <strain evidence="8">CFBP7494</strain>
    </source>
</reference>
<feature type="compositionally biased region" description="Low complexity" evidence="5">
    <location>
        <begin position="155"/>
        <end position="185"/>
    </location>
</feature>
<dbReference type="PROSITE" id="PS51764">
    <property type="entry name" value="GH26"/>
    <property type="match status" value="1"/>
</dbReference>
<keyword evidence="2 4" id="KW-0378">Hydrolase</keyword>
<feature type="compositionally biased region" description="Pro residues" evidence="5">
    <location>
        <begin position="142"/>
        <end position="154"/>
    </location>
</feature>
<dbReference type="Proteomes" id="UP000194837">
    <property type="component" value="Unassembled WGS sequence"/>
</dbReference>
<evidence type="ECO:0000259" key="7">
    <source>
        <dbReference type="PROSITE" id="PS51764"/>
    </source>
</evidence>
<protein>
    <submittedName>
        <fullName evidence="8">Endoglucanase H</fullName>
    </submittedName>
</protein>
<evidence type="ECO:0000256" key="5">
    <source>
        <dbReference type="SAM" id="MobiDB-lite"/>
    </source>
</evidence>
<dbReference type="InterPro" id="IPR022790">
    <property type="entry name" value="GH26_dom"/>
</dbReference>
<name>A0A251Y7L8_9MICO</name>
<evidence type="ECO:0000256" key="4">
    <source>
        <dbReference type="PROSITE-ProRule" id="PRU01100"/>
    </source>
</evidence>
<evidence type="ECO:0000256" key="1">
    <source>
        <dbReference type="ARBA" id="ARBA00007754"/>
    </source>
</evidence>
<evidence type="ECO:0000256" key="6">
    <source>
        <dbReference type="SAM" id="SignalP"/>
    </source>
</evidence>
<dbReference type="GO" id="GO:0006080">
    <property type="term" value="P:substituted mannan metabolic process"/>
    <property type="evidence" value="ECO:0007669"/>
    <property type="project" value="InterPro"/>
</dbReference>
<dbReference type="InterPro" id="IPR000805">
    <property type="entry name" value="Glyco_hydro_26"/>
</dbReference>